<reference evidence="9 10" key="1">
    <citation type="submission" date="2018-01" db="EMBL/GenBank/DDBJ databases">
        <title>Deinococcus koreensis sp. nov., a radiation-resistant bacterium isolated from river water.</title>
        <authorList>
            <person name="Choi A."/>
        </authorList>
    </citation>
    <scope>NUCLEOTIDE SEQUENCE [LARGE SCALE GENOMIC DNA]</scope>
    <source>
        <strain evidence="9 10">SJW1-2</strain>
    </source>
</reference>
<evidence type="ECO:0000256" key="2">
    <source>
        <dbReference type="ARBA" id="ARBA00022475"/>
    </source>
</evidence>
<keyword evidence="3 7" id="KW-0812">Transmembrane</keyword>
<dbReference type="AlphaFoldDB" id="A0A2K3UTW8"/>
<feature type="transmembrane region" description="Helical" evidence="7">
    <location>
        <begin position="142"/>
        <end position="162"/>
    </location>
</feature>
<comment type="subcellular location">
    <subcellularLocation>
        <location evidence="1">Cell membrane</location>
        <topology evidence="1">Multi-pass membrane protein</topology>
    </subcellularLocation>
</comment>
<organism evidence="9 10">
    <name type="scientific">Deinococcus koreensis</name>
    <dbReference type="NCBI Taxonomy" id="2054903"/>
    <lineage>
        <taxon>Bacteria</taxon>
        <taxon>Thermotogati</taxon>
        <taxon>Deinococcota</taxon>
        <taxon>Deinococci</taxon>
        <taxon>Deinococcales</taxon>
        <taxon>Deinococcaceae</taxon>
        <taxon>Deinococcus</taxon>
    </lineage>
</organism>
<dbReference type="Gene3D" id="1.20.144.10">
    <property type="entry name" value="Phosphatidic acid phosphatase type 2/haloperoxidase"/>
    <property type="match status" value="1"/>
</dbReference>
<gene>
    <name evidence="9" type="ORF">CVO96_00155</name>
</gene>
<dbReference type="OrthoDB" id="9789113at2"/>
<dbReference type="GO" id="GO:0016787">
    <property type="term" value="F:hydrolase activity"/>
    <property type="evidence" value="ECO:0007669"/>
    <property type="project" value="UniProtKB-KW"/>
</dbReference>
<dbReference type="InterPro" id="IPR036938">
    <property type="entry name" value="PAP2/HPO_sf"/>
</dbReference>
<dbReference type="EMBL" id="PPPD01000001">
    <property type="protein sequence ID" value="PNY79976.1"/>
    <property type="molecule type" value="Genomic_DNA"/>
</dbReference>
<sequence length="226" mass="24778">MWRALRTAALPLLRLHWRLILLVLLGVLAPLVLIAELTEEVFRDGGFSWDQAILEWYAAHRTPGLTLLARVLAVLGGVPALPIITLGIALVLARFRTRAHAWFLILAVSGATVLNGLAKVAFQRARPGELVAVLNEPGFSFPSGHAMSNMAFGMALCLVFWHSRARWPAALLGVGWGLLVGISRNYLGVHYPTDVLVGCLSSVTWVVGLYLVVRKRWRVLNQPAPP</sequence>
<feature type="transmembrane region" description="Helical" evidence="7">
    <location>
        <begin position="67"/>
        <end position="93"/>
    </location>
</feature>
<comment type="caution">
    <text evidence="9">The sequence shown here is derived from an EMBL/GenBank/DDBJ whole genome shotgun (WGS) entry which is preliminary data.</text>
</comment>
<dbReference type="RefSeq" id="WP_103309009.1">
    <property type="nucleotide sequence ID" value="NZ_PPPD01000001.1"/>
</dbReference>
<evidence type="ECO:0000256" key="4">
    <source>
        <dbReference type="ARBA" id="ARBA00022801"/>
    </source>
</evidence>
<evidence type="ECO:0000256" key="7">
    <source>
        <dbReference type="SAM" id="Phobius"/>
    </source>
</evidence>
<keyword evidence="5 7" id="KW-1133">Transmembrane helix</keyword>
<keyword evidence="4" id="KW-0378">Hydrolase</keyword>
<evidence type="ECO:0000256" key="1">
    <source>
        <dbReference type="ARBA" id="ARBA00004651"/>
    </source>
</evidence>
<dbReference type="SUPFAM" id="SSF48317">
    <property type="entry name" value="Acid phosphatase/Vanadium-dependent haloperoxidase"/>
    <property type="match status" value="1"/>
</dbReference>
<feature type="domain" description="Phosphatidic acid phosphatase type 2/haloperoxidase" evidence="8">
    <location>
        <begin position="100"/>
        <end position="210"/>
    </location>
</feature>
<keyword evidence="10" id="KW-1185">Reference proteome</keyword>
<dbReference type="InterPro" id="IPR000326">
    <property type="entry name" value="PAP2/HPO"/>
</dbReference>
<feature type="transmembrane region" description="Helical" evidence="7">
    <location>
        <begin position="195"/>
        <end position="213"/>
    </location>
</feature>
<evidence type="ECO:0000313" key="9">
    <source>
        <dbReference type="EMBL" id="PNY79976.1"/>
    </source>
</evidence>
<feature type="transmembrane region" description="Helical" evidence="7">
    <location>
        <begin position="100"/>
        <end position="122"/>
    </location>
</feature>
<dbReference type="Pfam" id="PF01569">
    <property type="entry name" value="PAP2"/>
    <property type="match status" value="1"/>
</dbReference>
<protein>
    <submittedName>
        <fullName evidence="9">Phosphatidylglycerophosphatase</fullName>
    </submittedName>
</protein>
<dbReference type="Proteomes" id="UP000236379">
    <property type="component" value="Unassembled WGS sequence"/>
</dbReference>
<dbReference type="SMART" id="SM00014">
    <property type="entry name" value="acidPPc"/>
    <property type="match status" value="1"/>
</dbReference>
<dbReference type="PANTHER" id="PTHR14969">
    <property type="entry name" value="SPHINGOSINE-1-PHOSPHATE PHOSPHOHYDROLASE"/>
    <property type="match status" value="1"/>
</dbReference>
<evidence type="ECO:0000313" key="10">
    <source>
        <dbReference type="Proteomes" id="UP000236379"/>
    </source>
</evidence>
<evidence type="ECO:0000256" key="3">
    <source>
        <dbReference type="ARBA" id="ARBA00022692"/>
    </source>
</evidence>
<keyword evidence="2" id="KW-1003">Cell membrane</keyword>
<keyword evidence="6 7" id="KW-0472">Membrane</keyword>
<dbReference type="CDD" id="cd03392">
    <property type="entry name" value="PAP2_like_2"/>
    <property type="match status" value="1"/>
</dbReference>
<proteinExistence type="predicted"/>
<name>A0A2K3UTW8_9DEIO</name>
<feature type="transmembrane region" description="Helical" evidence="7">
    <location>
        <begin position="169"/>
        <end position="189"/>
    </location>
</feature>
<evidence type="ECO:0000259" key="8">
    <source>
        <dbReference type="SMART" id="SM00014"/>
    </source>
</evidence>
<evidence type="ECO:0000256" key="5">
    <source>
        <dbReference type="ARBA" id="ARBA00022989"/>
    </source>
</evidence>
<accession>A0A2K3UTW8</accession>
<evidence type="ECO:0000256" key="6">
    <source>
        <dbReference type="ARBA" id="ARBA00023136"/>
    </source>
</evidence>
<dbReference type="PANTHER" id="PTHR14969:SF62">
    <property type="entry name" value="DECAPRENYLPHOSPHORYL-5-PHOSPHORIBOSE PHOSPHATASE RV3807C-RELATED"/>
    <property type="match status" value="1"/>
</dbReference>
<dbReference type="GO" id="GO:0005886">
    <property type="term" value="C:plasma membrane"/>
    <property type="evidence" value="ECO:0007669"/>
    <property type="project" value="UniProtKB-SubCell"/>
</dbReference>